<comment type="similarity">
    <text evidence="1">Belongs to the GSP E family.</text>
</comment>
<accession>A0A5B8C2W4</accession>
<feature type="domain" description="Bacterial type II secretion system protein E" evidence="3">
    <location>
        <begin position="50"/>
        <end position="317"/>
    </location>
</feature>
<dbReference type="SUPFAM" id="SSF52540">
    <property type="entry name" value="P-loop containing nucleoside triphosphate hydrolases"/>
    <property type="match status" value="1"/>
</dbReference>
<dbReference type="Gene3D" id="3.30.450.90">
    <property type="match status" value="1"/>
</dbReference>
<gene>
    <name evidence="4" type="ORF">FE374_02060</name>
</gene>
<dbReference type="InterPro" id="IPR001482">
    <property type="entry name" value="T2SS/T4SS_dom"/>
</dbReference>
<dbReference type="RefSeq" id="WP_139927014.1">
    <property type="nucleotide sequence ID" value="NZ_CP040915.1"/>
</dbReference>
<dbReference type="NCBIfam" id="TIGR03819">
    <property type="entry name" value="heli_sec_ATPase"/>
    <property type="match status" value="1"/>
</dbReference>
<evidence type="ECO:0000259" key="3">
    <source>
        <dbReference type="Pfam" id="PF00437"/>
    </source>
</evidence>
<evidence type="ECO:0000313" key="5">
    <source>
        <dbReference type="Proteomes" id="UP000314616"/>
    </source>
</evidence>
<evidence type="ECO:0000313" key="4">
    <source>
        <dbReference type="EMBL" id="QDC23572.1"/>
    </source>
</evidence>
<dbReference type="InterPro" id="IPR027417">
    <property type="entry name" value="P-loop_NTPase"/>
</dbReference>
<proteinExistence type="inferred from homology"/>
<dbReference type="AlphaFoldDB" id="A0A5B8C2W4"/>
<dbReference type="KEGG" id="gyu:FE374_02060"/>
<reference evidence="4 5" key="1">
    <citation type="submission" date="2019-05" db="EMBL/GenBank/DDBJ databases">
        <title>Georgenia *** sp. nov., and Georgenia *** sp. nov., isolated from the intestinal contents of plateau pika (Ochotona curzoniae) in the Qinghai-Tibet plateau of China.</title>
        <authorList>
            <person name="Tian Z."/>
        </authorList>
    </citation>
    <scope>NUCLEOTIDE SEQUENCE [LARGE SCALE GENOMIC DNA]</scope>
    <source>
        <strain evidence="4 5">Z443</strain>
    </source>
</reference>
<dbReference type="Proteomes" id="UP000314616">
    <property type="component" value="Chromosome"/>
</dbReference>
<dbReference type="Gene3D" id="3.40.50.300">
    <property type="entry name" value="P-loop containing nucleotide triphosphate hydrolases"/>
    <property type="match status" value="1"/>
</dbReference>
<feature type="region of interest" description="Disordered" evidence="2">
    <location>
        <begin position="370"/>
        <end position="400"/>
    </location>
</feature>
<dbReference type="EMBL" id="CP040915">
    <property type="protein sequence ID" value="QDC23572.1"/>
    <property type="molecule type" value="Genomic_DNA"/>
</dbReference>
<dbReference type="Pfam" id="PF00437">
    <property type="entry name" value="T2SSE"/>
    <property type="match status" value="1"/>
</dbReference>
<name>A0A5B8C2W4_9MICO</name>
<evidence type="ECO:0000256" key="1">
    <source>
        <dbReference type="ARBA" id="ARBA00006611"/>
    </source>
</evidence>
<dbReference type="PANTHER" id="PTHR30486">
    <property type="entry name" value="TWITCHING MOTILITY PROTEIN PILT"/>
    <property type="match status" value="1"/>
</dbReference>
<sequence>MSAPDLSQVRSALARGASVPEALGNGLGTTSLLRLDAAVRVELRGAGPLIQPLLDDPAVTDVLVNGADGVWVDRGRGLERVRASGALADAAAVRALATRLAAACGQRLDDASPVVDGSLPDGTRLHAVLPPLSAGGTLISLRTHRTRTFTLAELVACGTVPAAAEAVLRGLVAARANVLVSGATGSGKTTLLASLLSLVRADERIVCIEESAELRPAHPHVVHLQVRRANVQRVGEVPLSDLVRAAMRMRPDRLVLGECRGAEVRDVLGALNTGHDGGWATVHANATADVPARLVALGALAGMDTATVAAQAVSAVDAVLHLRRTGGVRRLVEIGVLSRAGGELVCTPALTVDGVGAVHTGPGWERLARRLGTKDQPDGGAGLKPDGASRSPGRHTAGSP</sequence>
<dbReference type="InterPro" id="IPR022399">
    <property type="entry name" value="TadA-like_ATPase"/>
</dbReference>
<evidence type="ECO:0000256" key="2">
    <source>
        <dbReference type="SAM" id="MobiDB-lite"/>
    </source>
</evidence>
<dbReference type="PANTHER" id="PTHR30486:SF6">
    <property type="entry name" value="TYPE IV PILUS RETRACTATION ATPASE PILT"/>
    <property type="match status" value="1"/>
</dbReference>
<dbReference type="CDD" id="cd01130">
    <property type="entry name" value="VirB11-like_ATPase"/>
    <property type="match status" value="1"/>
</dbReference>
<organism evidence="4 5">
    <name type="scientific">Georgenia yuyongxinii</name>
    <dbReference type="NCBI Taxonomy" id="2589797"/>
    <lineage>
        <taxon>Bacteria</taxon>
        <taxon>Bacillati</taxon>
        <taxon>Actinomycetota</taxon>
        <taxon>Actinomycetes</taxon>
        <taxon>Micrococcales</taxon>
        <taxon>Bogoriellaceae</taxon>
        <taxon>Georgenia</taxon>
    </lineage>
</organism>
<dbReference type="GO" id="GO:0016887">
    <property type="term" value="F:ATP hydrolysis activity"/>
    <property type="evidence" value="ECO:0007669"/>
    <property type="project" value="InterPro"/>
</dbReference>
<dbReference type="InterPro" id="IPR050921">
    <property type="entry name" value="T4SS_GSP_E_ATPase"/>
</dbReference>
<protein>
    <submittedName>
        <fullName evidence="4">TadA family conjugal transfer-associated ATPase</fullName>
    </submittedName>
</protein>
<dbReference type="OrthoDB" id="9810761at2"/>